<keyword evidence="5" id="KW-0028">Amino-acid biosynthesis</keyword>
<evidence type="ECO:0000313" key="7">
    <source>
        <dbReference type="EMBL" id="MDY7230584.1"/>
    </source>
</evidence>
<dbReference type="RefSeq" id="WP_321549303.1">
    <property type="nucleotide sequence ID" value="NZ_JAXIVS010000011.1"/>
</dbReference>
<sequence>MAEDRLWAKGLPLDAAIHRFTVGEDPVVDLALVPHDALGSAAHARMLARVGLLPESDMRALVLALRTLHDEARAGTFTIRPEQEDGHTALEAALVGLVGEAGRRIHLARSRNDQVQLALRLLMREQVLGLGARAVELTEAFLDFAQAHVNTPMPGYTHMRRAMPSTFGMWGAAFAEGLLEELESLRGLWARLDRCPLGSAAGFGVPLPIDRQYVATLLGFSRVQRSPIDVQNSRGRHETAAVSWACSVAGGLEKWLWDVALFSTEEFGFLALPDAFTTGSSIMPQKKNPDVVELARGRCRELRGLARQVEEVASGLPSSYHRDFQLLKRPTLAALGSLREVLEVLTRLVPVVQVRAETAARASDDTLYAAHQAYVLAGQGLPFRDAYRQVAHQLADGTFKPDRTALTATHLGGAGNLGLEQARSELAAARSWLTETHRALAVCAERVWTP</sequence>
<dbReference type="Proteomes" id="UP001291309">
    <property type="component" value="Unassembled WGS sequence"/>
</dbReference>
<dbReference type="InterPro" id="IPR008948">
    <property type="entry name" value="L-Aspartase-like"/>
</dbReference>
<reference evidence="7 8" key="1">
    <citation type="submission" date="2023-12" db="EMBL/GenBank/DDBJ databases">
        <title>the genome sequence of Hyalangium sp. s54d21.</title>
        <authorList>
            <person name="Zhang X."/>
        </authorList>
    </citation>
    <scope>NUCLEOTIDE SEQUENCE [LARGE SCALE GENOMIC DNA]</scope>
    <source>
        <strain evidence="8">s54d21</strain>
    </source>
</reference>
<comment type="catalytic activity">
    <reaction evidence="1 5">
        <text>2-(N(omega)-L-arginino)succinate = fumarate + L-arginine</text>
        <dbReference type="Rhea" id="RHEA:24020"/>
        <dbReference type="ChEBI" id="CHEBI:29806"/>
        <dbReference type="ChEBI" id="CHEBI:32682"/>
        <dbReference type="ChEBI" id="CHEBI:57472"/>
        <dbReference type="EC" id="4.3.2.1"/>
    </reaction>
</comment>
<protein>
    <recommendedName>
        <fullName evidence="3 5">Argininosuccinate lyase</fullName>
        <shortName evidence="5">ASAL</shortName>
        <ecNumber evidence="3 5">4.3.2.1</ecNumber>
    </recommendedName>
    <alternativeName>
        <fullName evidence="5">Arginosuccinase</fullName>
    </alternativeName>
</protein>
<dbReference type="InterPro" id="IPR024083">
    <property type="entry name" value="Fumarase/histidase_N"/>
</dbReference>
<evidence type="ECO:0000256" key="4">
    <source>
        <dbReference type="ARBA" id="ARBA00022571"/>
    </source>
</evidence>
<organism evidence="7 8">
    <name type="scientific">Hyalangium rubrum</name>
    <dbReference type="NCBI Taxonomy" id="3103134"/>
    <lineage>
        <taxon>Bacteria</taxon>
        <taxon>Pseudomonadati</taxon>
        <taxon>Myxococcota</taxon>
        <taxon>Myxococcia</taxon>
        <taxon>Myxococcales</taxon>
        <taxon>Cystobacterineae</taxon>
        <taxon>Archangiaceae</taxon>
        <taxon>Hyalangium</taxon>
    </lineage>
</organism>
<dbReference type="PRINTS" id="PR00149">
    <property type="entry name" value="FUMRATELYASE"/>
</dbReference>
<evidence type="ECO:0000256" key="2">
    <source>
        <dbReference type="ARBA" id="ARBA00004941"/>
    </source>
</evidence>
<dbReference type="PRINTS" id="PR00145">
    <property type="entry name" value="ARGSUCLYASE"/>
</dbReference>
<dbReference type="PANTHER" id="PTHR43814:SF1">
    <property type="entry name" value="ARGININOSUCCINATE LYASE"/>
    <property type="match status" value="1"/>
</dbReference>
<keyword evidence="5 7" id="KW-0456">Lyase</keyword>
<dbReference type="HAMAP" id="MF_00006">
    <property type="entry name" value="Arg_succ_lyase"/>
    <property type="match status" value="1"/>
</dbReference>
<dbReference type="InterPro" id="IPR022761">
    <property type="entry name" value="Fumarate_lyase_N"/>
</dbReference>
<comment type="pathway">
    <text evidence="2 5">Amino-acid biosynthesis; L-arginine biosynthesis; L-arginine from L-ornithine and carbamoyl phosphate: step 3/3.</text>
</comment>
<accession>A0ABU5HAU1</accession>
<dbReference type="Pfam" id="PF00206">
    <property type="entry name" value="Lyase_1"/>
    <property type="match status" value="1"/>
</dbReference>
<keyword evidence="8" id="KW-1185">Reference proteome</keyword>
<feature type="domain" description="Fumarate lyase N-terminal" evidence="6">
    <location>
        <begin position="37"/>
        <end position="304"/>
    </location>
</feature>
<dbReference type="Gene3D" id="1.10.40.30">
    <property type="entry name" value="Fumarase/aspartase (C-terminal domain)"/>
    <property type="match status" value="1"/>
</dbReference>
<dbReference type="EC" id="4.3.2.1" evidence="3 5"/>
<dbReference type="InterPro" id="IPR020557">
    <property type="entry name" value="Fumarate_lyase_CS"/>
</dbReference>
<gene>
    <name evidence="5 7" type="primary">argH</name>
    <name evidence="7" type="ORF">SYV04_29585</name>
</gene>
<dbReference type="SUPFAM" id="SSF48557">
    <property type="entry name" value="L-aspartase-like"/>
    <property type="match status" value="1"/>
</dbReference>
<keyword evidence="5" id="KW-0963">Cytoplasm</keyword>
<comment type="subcellular location">
    <subcellularLocation>
        <location evidence="5">Cytoplasm</location>
    </subcellularLocation>
</comment>
<evidence type="ECO:0000313" key="8">
    <source>
        <dbReference type="Proteomes" id="UP001291309"/>
    </source>
</evidence>
<comment type="caution">
    <text evidence="7">The sequence shown here is derived from an EMBL/GenBank/DDBJ whole genome shotgun (WGS) entry which is preliminary data.</text>
</comment>
<evidence type="ECO:0000256" key="1">
    <source>
        <dbReference type="ARBA" id="ARBA00000985"/>
    </source>
</evidence>
<dbReference type="CDD" id="cd01359">
    <property type="entry name" value="Argininosuccinate_lyase"/>
    <property type="match status" value="1"/>
</dbReference>
<dbReference type="GO" id="GO:0004056">
    <property type="term" value="F:argininosuccinate lyase activity"/>
    <property type="evidence" value="ECO:0007669"/>
    <property type="project" value="UniProtKB-EC"/>
</dbReference>
<dbReference type="NCBIfam" id="TIGR00838">
    <property type="entry name" value="argH"/>
    <property type="match status" value="1"/>
</dbReference>
<keyword evidence="4 5" id="KW-0055">Arginine biosynthesis</keyword>
<evidence type="ECO:0000256" key="5">
    <source>
        <dbReference type="HAMAP-Rule" id="MF_00006"/>
    </source>
</evidence>
<comment type="similarity">
    <text evidence="5">Belongs to the lyase 1 family. Argininosuccinate lyase subfamily.</text>
</comment>
<proteinExistence type="inferred from homology"/>
<dbReference type="PROSITE" id="PS00163">
    <property type="entry name" value="FUMARATE_LYASES"/>
    <property type="match status" value="1"/>
</dbReference>
<dbReference type="Gene3D" id="1.10.275.10">
    <property type="entry name" value="Fumarase/aspartase (N-terminal domain)"/>
    <property type="match status" value="1"/>
</dbReference>
<evidence type="ECO:0000259" key="6">
    <source>
        <dbReference type="Pfam" id="PF00206"/>
    </source>
</evidence>
<dbReference type="EMBL" id="JAXIVS010000011">
    <property type="protein sequence ID" value="MDY7230584.1"/>
    <property type="molecule type" value="Genomic_DNA"/>
</dbReference>
<dbReference type="InterPro" id="IPR009049">
    <property type="entry name" value="Argininosuccinate_lyase"/>
</dbReference>
<name>A0ABU5HAU1_9BACT</name>
<dbReference type="InterPro" id="IPR000362">
    <property type="entry name" value="Fumarate_lyase_fam"/>
</dbReference>
<dbReference type="Gene3D" id="1.20.200.10">
    <property type="entry name" value="Fumarase/aspartase (Central domain)"/>
    <property type="match status" value="1"/>
</dbReference>
<dbReference type="PANTHER" id="PTHR43814">
    <property type="entry name" value="ARGININOSUCCINATE LYASE"/>
    <property type="match status" value="1"/>
</dbReference>
<evidence type="ECO:0000256" key="3">
    <source>
        <dbReference type="ARBA" id="ARBA00012338"/>
    </source>
</evidence>